<evidence type="ECO:0000259" key="3">
    <source>
        <dbReference type="Pfam" id="PF00149"/>
    </source>
</evidence>
<dbReference type="PANTHER" id="PTHR22953:SF153">
    <property type="entry name" value="PURPLE ACID PHOSPHATASE"/>
    <property type="match status" value="1"/>
</dbReference>
<feature type="domain" description="Calcineurin-like phosphoesterase" evidence="3">
    <location>
        <begin position="53"/>
        <end position="223"/>
    </location>
</feature>
<keyword evidence="1" id="KW-0732">Signal</keyword>
<dbReference type="Proteomes" id="UP000534783">
    <property type="component" value="Unassembled WGS sequence"/>
</dbReference>
<proteinExistence type="predicted"/>
<dbReference type="RefSeq" id="WP_168057651.1">
    <property type="nucleotide sequence ID" value="NZ_VTOW01000001.1"/>
</dbReference>
<keyword evidence="5" id="KW-1185">Reference proteome</keyword>
<comment type="caution">
    <text evidence="4">The sequence shown here is derived from an EMBL/GenBank/DDBJ whole genome shotgun (WGS) entry which is preliminary data.</text>
</comment>
<dbReference type="GO" id="GO:0003993">
    <property type="term" value="F:acid phosphatase activity"/>
    <property type="evidence" value="ECO:0007669"/>
    <property type="project" value="InterPro"/>
</dbReference>
<keyword evidence="2" id="KW-1133">Transmembrane helix</keyword>
<reference evidence="4 5" key="1">
    <citation type="journal article" date="2020" name="Nature">
        <title>Bacterial chemolithoautotrophy via manganese oxidation.</title>
        <authorList>
            <person name="Yu H."/>
            <person name="Leadbetter J.R."/>
        </authorList>
    </citation>
    <scope>NUCLEOTIDE SEQUENCE [LARGE SCALE GENOMIC DNA]</scope>
    <source>
        <strain evidence="4 5">Mn-1</strain>
    </source>
</reference>
<dbReference type="InterPro" id="IPR004843">
    <property type="entry name" value="Calcineurin-like_PHP"/>
</dbReference>
<organism evidence="4 5">
    <name type="scientific">Candidatus Manganitrophus noduliformans</name>
    <dbReference type="NCBI Taxonomy" id="2606439"/>
    <lineage>
        <taxon>Bacteria</taxon>
        <taxon>Pseudomonadati</taxon>
        <taxon>Nitrospirota</taxon>
        <taxon>Nitrospiria</taxon>
        <taxon>Candidatus Troglogloeales</taxon>
        <taxon>Candidatus Manganitrophaceae</taxon>
        <taxon>Candidatus Manganitrophus</taxon>
    </lineage>
</organism>
<evidence type="ECO:0000313" key="5">
    <source>
        <dbReference type="Proteomes" id="UP000534783"/>
    </source>
</evidence>
<dbReference type="PANTHER" id="PTHR22953">
    <property type="entry name" value="ACID PHOSPHATASE RELATED"/>
    <property type="match status" value="1"/>
</dbReference>
<evidence type="ECO:0000256" key="2">
    <source>
        <dbReference type="SAM" id="Phobius"/>
    </source>
</evidence>
<keyword evidence="2" id="KW-0812">Transmembrane</keyword>
<feature type="transmembrane region" description="Helical" evidence="2">
    <location>
        <begin position="12"/>
        <end position="30"/>
    </location>
</feature>
<gene>
    <name evidence="4" type="ORF">MNODULE_01065</name>
</gene>
<dbReference type="EMBL" id="VTOW01000001">
    <property type="protein sequence ID" value="NKE69343.1"/>
    <property type="molecule type" value="Genomic_DNA"/>
</dbReference>
<dbReference type="Gene3D" id="3.60.21.10">
    <property type="match status" value="1"/>
</dbReference>
<dbReference type="SUPFAM" id="SSF56300">
    <property type="entry name" value="Metallo-dependent phosphatases"/>
    <property type="match status" value="1"/>
</dbReference>
<dbReference type="InterPro" id="IPR039331">
    <property type="entry name" value="PAPs-like"/>
</dbReference>
<keyword evidence="2" id="KW-0472">Membrane</keyword>
<dbReference type="InterPro" id="IPR029052">
    <property type="entry name" value="Metallo-depent_PP-like"/>
</dbReference>
<accession>A0A7X6DLE8</accession>
<dbReference type="AlphaFoldDB" id="A0A7X6DLE8"/>
<protein>
    <submittedName>
        <fullName evidence="4">Alkaline phosphatase</fullName>
    </submittedName>
</protein>
<sequence>MDPVPPGIRRILIGRLSLFLLILFPLFVLGCARFPAPASLSVPEGSSVLVGAGDIGHCFWKGNQATARLLDRIPGLVFTTGDNAYPEGSAEDFADCYDPFWGRHKERTRPSPGNHDYRTPGAAGYFDYFGPKAGEPDKGYYSYDLGGWHIIVLNSNIDVSAGSPQEAWLRADLESHPKRCTLAYWHHPLFSSGRRGKAAMKPIWRALYEAKTEIVLSGHDHVYERFAPQSPDGAADPGRGIRAFVVGTGGAGLHRFRTTAANSEFRYNRAYGVLRLVLNDGTYQWEFIAMLFPGRMRVVDSGSGSCH</sequence>
<name>A0A7X6DLE8_9BACT</name>
<evidence type="ECO:0000313" key="4">
    <source>
        <dbReference type="EMBL" id="NKE69343.1"/>
    </source>
</evidence>
<dbReference type="Pfam" id="PF00149">
    <property type="entry name" value="Metallophos"/>
    <property type="match status" value="1"/>
</dbReference>
<evidence type="ECO:0000256" key="1">
    <source>
        <dbReference type="ARBA" id="ARBA00022729"/>
    </source>
</evidence>